<comment type="subcellular location">
    <subcellularLocation>
        <location evidence="1 10">Cytoplasm</location>
    </subcellularLocation>
</comment>
<dbReference type="PROSITE" id="PS01071">
    <property type="entry name" value="GRPE"/>
    <property type="match status" value="1"/>
</dbReference>
<comment type="function">
    <text evidence="7 10 11">Participates actively in the response to hyperosmotic and heat shock by preventing the aggregation of stress-denatured proteins, in association with DnaK and GrpE. It is the nucleotide exchange factor for DnaK and may function as a thermosensor. Unfolded proteins bind initially to DnaJ; upon interaction with the DnaJ-bound protein, DnaK hydrolyzes its bound ATP, resulting in the formation of a stable complex. GrpE releases ADP from DnaK; ATP binding to DnaK triggers the release of the substrate protein, thus completing the reaction cycle. Several rounds of ATP-dependent interactions between DnaJ, DnaK and GrpE are required for fully efficient folding.</text>
</comment>
<evidence type="ECO:0000256" key="13">
    <source>
        <dbReference type="SAM" id="MobiDB-lite"/>
    </source>
</evidence>
<dbReference type="PANTHER" id="PTHR21237:SF23">
    <property type="entry name" value="GRPE PROTEIN HOMOLOG, MITOCHONDRIAL"/>
    <property type="match status" value="1"/>
</dbReference>
<dbReference type="GO" id="GO:0051082">
    <property type="term" value="F:unfolded protein binding"/>
    <property type="evidence" value="ECO:0007669"/>
    <property type="project" value="TreeGrafter"/>
</dbReference>
<evidence type="ECO:0000256" key="9">
    <source>
        <dbReference type="ARBA" id="ARBA00076414"/>
    </source>
</evidence>
<keyword evidence="4 10" id="KW-0963">Cytoplasm</keyword>
<evidence type="ECO:0000256" key="5">
    <source>
        <dbReference type="ARBA" id="ARBA00023016"/>
    </source>
</evidence>
<evidence type="ECO:0000256" key="1">
    <source>
        <dbReference type="ARBA" id="ARBA00004496"/>
    </source>
</evidence>
<evidence type="ECO:0000256" key="10">
    <source>
        <dbReference type="HAMAP-Rule" id="MF_01151"/>
    </source>
</evidence>
<keyword evidence="6 10" id="KW-0143">Chaperone</keyword>
<name>A0A5P6VUC4_PSEXY</name>
<reference evidence="15" key="1">
    <citation type="submission" date="2019-08" db="EMBL/GenBank/DDBJ databases">
        <title>Complete Genome Sequence of the Polysaccharide-Degrading Rumen Bacterium Pseudobutyrivibrio xylanivorans MA3014.</title>
        <authorList>
            <person name="Palevich N."/>
            <person name="Maclean P.H."/>
            <person name="Kelly W.J."/>
            <person name="Leahy S.C."/>
            <person name="Rakonjac J."/>
            <person name="Attwood G.T."/>
        </authorList>
    </citation>
    <scope>NUCLEOTIDE SEQUENCE [LARGE SCALE GENOMIC DNA]</scope>
    <source>
        <strain evidence="15">MA3014</strain>
    </source>
</reference>
<feature type="region of interest" description="Disordered" evidence="13">
    <location>
        <begin position="1"/>
        <end position="66"/>
    </location>
</feature>
<dbReference type="GO" id="GO:0042803">
    <property type="term" value="F:protein homodimerization activity"/>
    <property type="evidence" value="ECO:0007669"/>
    <property type="project" value="InterPro"/>
</dbReference>
<dbReference type="Gene3D" id="3.90.20.20">
    <property type="match status" value="1"/>
</dbReference>
<dbReference type="InterPro" id="IPR013805">
    <property type="entry name" value="GrpE_CC"/>
</dbReference>
<gene>
    <name evidence="10 14" type="primary">grpE</name>
    <name evidence="14" type="ORF">FXF36_11565</name>
</gene>
<evidence type="ECO:0000256" key="6">
    <source>
        <dbReference type="ARBA" id="ARBA00023186"/>
    </source>
</evidence>
<dbReference type="InterPro" id="IPR009012">
    <property type="entry name" value="GrpE_head"/>
</dbReference>
<dbReference type="KEGG" id="pxv:FXF36_11565"/>
<dbReference type="CDD" id="cd00446">
    <property type="entry name" value="GrpE"/>
    <property type="match status" value="1"/>
</dbReference>
<evidence type="ECO:0000256" key="7">
    <source>
        <dbReference type="ARBA" id="ARBA00053401"/>
    </source>
</evidence>
<dbReference type="GO" id="GO:0005737">
    <property type="term" value="C:cytoplasm"/>
    <property type="evidence" value="ECO:0007669"/>
    <property type="project" value="UniProtKB-SubCell"/>
</dbReference>
<feature type="compositionally biased region" description="Acidic residues" evidence="13">
    <location>
        <begin position="15"/>
        <end position="32"/>
    </location>
</feature>
<dbReference type="GO" id="GO:0006457">
    <property type="term" value="P:protein folding"/>
    <property type="evidence" value="ECO:0007669"/>
    <property type="project" value="InterPro"/>
</dbReference>
<feature type="compositionally biased region" description="Basic residues" evidence="13">
    <location>
        <begin position="47"/>
        <end position="56"/>
    </location>
</feature>
<dbReference type="GO" id="GO:0000774">
    <property type="term" value="F:adenyl-nucleotide exchange factor activity"/>
    <property type="evidence" value="ECO:0007669"/>
    <property type="project" value="InterPro"/>
</dbReference>
<dbReference type="SUPFAM" id="SSF58014">
    <property type="entry name" value="Coiled-coil domain of nucleotide exchange factor GrpE"/>
    <property type="match status" value="1"/>
</dbReference>
<dbReference type="HAMAP" id="MF_01151">
    <property type="entry name" value="GrpE"/>
    <property type="match status" value="1"/>
</dbReference>
<dbReference type="Pfam" id="PF01025">
    <property type="entry name" value="GrpE"/>
    <property type="match status" value="1"/>
</dbReference>
<evidence type="ECO:0000256" key="3">
    <source>
        <dbReference type="ARBA" id="ARBA00011738"/>
    </source>
</evidence>
<dbReference type="OrthoDB" id="9812586at2"/>
<evidence type="ECO:0000256" key="8">
    <source>
        <dbReference type="ARBA" id="ARBA00072274"/>
    </source>
</evidence>
<evidence type="ECO:0000256" key="12">
    <source>
        <dbReference type="RuleBase" id="RU004478"/>
    </source>
</evidence>
<evidence type="ECO:0000256" key="4">
    <source>
        <dbReference type="ARBA" id="ARBA00022490"/>
    </source>
</evidence>
<proteinExistence type="inferred from homology"/>
<dbReference type="RefSeq" id="WP_151625775.1">
    <property type="nucleotide sequence ID" value="NZ_CP043028.1"/>
</dbReference>
<dbReference type="GO" id="GO:0051087">
    <property type="term" value="F:protein-folding chaperone binding"/>
    <property type="evidence" value="ECO:0007669"/>
    <property type="project" value="InterPro"/>
</dbReference>
<keyword evidence="5 10" id="KW-0346">Stress response</keyword>
<dbReference type="EMBL" id="CP043028">
    <property type="protein sequence ID" value="QFJ56246.1"/>
    <property type="molecule type" value="Genomic_DNA"/>
</dbReference>
<dbReference type="Gene3D" id="2.30.22.10">
    <property type="entry name" value="Head domain of nucleotide exchange factor GrpE"/>
    <property type="match status" value="1"/>
</dbReference>
<dbReference type="AlphaFoldDB" id="A0A5P6VUC4"/>
<feature type="compositionally biased region" description="Basic and acidic residues" evidence="13">
    <location>
        <begin position="33"/>
        <end position="46"/>
    </location>
</feature>
<dbReference type="NCBIfam" id="NF010738">
    <property type="entry name" value="PRK14140.1"/>
    <property type="match status" value="1"/>
</dbReference>
<evidence type="ECO:0000256" key="2">
    <source>
        <dbReference type="ARBA" id="ARBA00009054"/>
    </source>
</evidence>
<dbReference type="PANTHER" id="PTHR21237">
    <property type="entry name" value="GRPE PROTEIN"/>
    <property type="match status" value="1"/>
</dbReference>
<dbReference type="PRINTS" id="PR00773">
    <property type="entry name" value="GRPEPROTEIN"/>
</dbReference>
<evidence type="ECO:0000313" key="15">
    <source>
        <dbReference type="Proteomes" id="UP000327030"/>
    </source>
</evidence>
<sequence length="198" mass="22692">MEEFSTEEAVKEAVENAEEMTEATENSEAEQTEADKAEGEAKESKKGFKKKEKKKDKRDEQIEQLNDRVLRQMAEFENFRRRTEQEKSQMFSMGAKNIIEKILPVVDNFERGLATVEEGADPFADGMLMIYKQLLTTLEEAGVKPIEAVGQEFNPDFHNAVMHVEDEEVGENIVVEEFQKGYMYNDSVVRHSMVKVAN</sequence>
<comment type="similarity">
    <text evidence="2 10 12">Belongs to the GrpE family.</text>
</comment>
<dbReference type="InterPro" id="IPR000740">
    <property type="entry name" value="GrpE"/>
</dbReference>
<comment type="subunit">
    <text evidence="3 10">Homodimer.</text>
</comment>
<evidence type="ECO:0000256" key="11">
    <source>
        <dbReference type="RuleBase" id="RU000639"/>
    </source>
</evidence>
<protein>
    <recommendedName>
        <fullName evidence="8 10">Protein GrpE</fullName>
    </recommendedName>
    <alternativeName>
        <fullName evidence="9 10">HSP-70 cofactor</fullName>
    </alternativeName>
</protein>
<evidence type="ECO:0000313" key="14">
    <source>
        <dbReference type="EMBL" id="QFJ56246.1"/>
    </source>
</evidence>
<organism evidence="14 15">
    <name type="scientific">Pseudobutyrivibrio xylanivorans</name>
    <dbReference type="NCBI Taxonomy" id="185007"/>
    <lineage>
        <taxon>Bacteria</taxon>
        <taxon>Bacillati</taxon>
        <taxon>Bacillota</taxon>
        <taxon>Clostridia</taxon>
        <taxon>Lachnospirales</taxon>
        <taxon>Lachnospiraceae</taxon>
        <taxon>Pseudobutyrivibrio</taxon>
    </lineage>
</organism>
<dbReference type="SUPFAM" id="SSF51064">
    <property type="entry name" value="Head domain of nucleotide exchange factor GrpE"/>
    <property type="match status" value="1"/>
</dbReference>
<dbReference type="FunFam" id="2.30.22.10:FF:000001">
    <property type="entry name" value="Protein GrpE"/>
    <property type="match status" value="1"/>
</dbReference>
<dbReference type="Proteomes" id="UP000327030">
    <property type="component" value="Chromosome 1"/>
</dbReference>
<accession>A0A5P6VUC4</accession>
<feature type="compositionally biased region" description="Basic and acidic residues" evidence="13">
    <location>
        <begin position="57"/>
        <end position="66"/>
    </location>
</feature>